<name>A0A1H6R7H9_9GAMM</name>
<feature type="signal peptide" evidence="3">
    <location>
        <begin position="1"/>
        <end position="22"/>
    </location>
</feature>
<evidence type="ECO:0000256" key="1">
    <source>
        <dbReference type="SAM" id="Coils"/>
    </source>
</evidence>
<evidence type="ECO:0000256" key="3">
    <source>
        <dbReference type="SAM" id="SignalP"/>
    </source>
</evidence>
<sequence length="165" mass="18975">MKTSRRILLAGILGLGAMSAWAMPHMGAHKQEAMPEAFMDYLQLNDEQRQAVQALMKEKRELQQQAREDKQKPMQALQQLDPESATYQADLQALIQAQQTKVAQKLQAHADLRARMYQILDDQQEVRLEAWQAARAAQKQMRGAYKQEGDSNRGYHHKGERRCDD</sequence>
<feature type="region of interest" description="Disordered" evidence="2">
    <location>
        <begin position="137"/>
        <end position="165"/>
    </location>
</feature>
<feature type="chain" id="PRO_5017390814" description="Periplasmic heavy metal sensor" evidence="3">
    <location>
        <begin position="23"/>
        <end position="165"/>
    </location>
</feature>
<protein>
    <recommendedName>
        <fullName evidence="6">Periplasmic heavy metal sensor</fullName>
    </recommendedName>
</protein>
<keyword evidence="3" id="KW-0732">Signal</keyword>
<organism evidence="4 5">
    <name type="scientific">Allopseudospirillum japonicum</name>
    <dbReference type="NCBI Taxonomy" id="64971"/>
    <lineage>
        <taxon>Bacteria</taxon>
        <taxon>Pseudomonadati</taxon>
        <taxon>Pseudomonadota</taxon>
        <taxon>Gammaproteobacteria</taxon>
        <taxon>Oceanospirillales</taxon>
        <taxon>Oceanospirillaceae</taxon>
        <taxon>Allopseudospirillum</taxon>
    </lineage>
</organism>
<evidence type="ECO:0000256" key="2">
    <source>
        <dbReference type="SAM" id="MobiDB-lite"/>
    </source>
</evidence>
<feature type="coiled-coil region" evidence="1">
    <location>
        <begin position="45"/>
        <end position="72"/>
    </location>
</feature>
<dbReference type="STRING" id="64971.SAMN05421831_102304"/>
<keyword evidence="5" id="KW-1185">Reference proteome</keyword>
<evidence type="ECO:0008006" key="6">
    <source>
        <dbReference type="Google" id="ProtNLM"/>
    </source>
</evidence>
<keyword evidence="1" id="KW-0175">Coiled coil</keyword>
<dbReference type="RefSeq" id="WP_093308638.1">
    <property type="nucleotide sequence ID" value="NZ_FNYH01000002.1"/>
</dbReference>
<reference evidence="5" key="1">
    <citation type="submission" date="2016-10" db="EMBL/GenBank/DDBJ databases">
        <authorList>
            <person name="Varghese N."/>
            <person name="Submissions S."/>
        </authorList>
    </citation>
    <scope>NUCLEOTIDE SEQUENCE [LARGE SCALE GENOMIC DNA]</scope>
    <source>
        <strain evidence="5">DSM 7165</strain>
    </source>
</reference>
<gene>
    <name evidence="4" type="ORF">SAMN05421831_102304</name>
</gene>
<proteinExistence type="predicted"/>
<dbReference type="Proteomes" id="UP000242999">
    <property type="component" value="Unassembled WGS sequence"/>
</dbReference>
<dbReference type="EMBL" id="FNYH01000002">
    <property type="protein sequence ID" value="SEI48487.1"/>
    <property type="molecule type" value="Genomic_DNA"/>
</dbReference>
<evidence type="ECO:0000313" key="5">
    <source>
        <dbReference type="Proteomes" id="UP000242999"/>
    </source>
</evidence>
<accession>A0A1H6R7H9</accession>
<dbReference type="Gene3D" id="1.20.120.1490">
    <property type="match status" value="1"/>
</dbReference>
<dbReference type="AlphaFoldDB" id="A0A1H6R7H9"/>
<feature type="compositionally biased region" description="Basic residues" evidence="2">
    <location>
        <begin position="154"/>
        <end position="165"/>
    </location>
</feature>
<evidence type="ECO:0000313" key="4">
    <source>
        <dbReference type="EMBL" id="SEI48487.1"/>
    </source>
</evidence>